<dbReference type="OrthoDB" id="8279740at2"/>
<accession>A0A1Y5RN24</accession>
<dbReference type="RefSeq" id="WP_085891480.1">
    <property type="nucleotide sequence ID" value="NZ_FWFL01000002.1"/>
</dbReference>
<feature type="domain" description="4Fe-4S ferredoxin-type" evidence="1">
    <location>
        <begin position="134"/>
        <end position="165"/>
    </location>
</feature>
<reference evidence="2 3" key="1">
    <citation type="submission" date="2017-03" db="EMBL/GenBank/DDBJ databases">
        <authorList>
            <person name="Afonso C.L."/>
            <person name="Miller P.J."/>
            <person name="Scott M.A."/>
            <person name="Spackman E."/>
            <person name="Goraichik I."/>
            <person name="Dimitrov K.M."/>
            <person name="Suarez D.L."/>
            <person name="Swayne D.E."/>
        </authorList>
    </citation>
    <scope>NUCLEOTIDE SEQUENCE [LARGE SCALE GENOMIC DNA]</scope>
    <source>
        <strain evidence="2 3">CECT 8287</strain>
    </source>
</reference>
<dbReference type="PROSITE" id="PS51379">
    <property type="entry name" value="4FE4S_FER_2"/>
    <property type="match status" value="1"/>
</dbReference>
<name>A0A1Y5RN24_9RHOB</name>
<dbReference type="EMBL" id="FWFL01000002">
    <property type="protein sequence ID" value="SLN21207.1"/>
    <property type="molecule type" value="Genomic_DNA"/>
</dbReference>
<dbReference type="InterPro" id="IPR017896">
    <property type="entry name" value="4Fe4S_Fe-S-bd"/>
</dbReference>
<keyword evidence="3" id="KW-1185">Reference proteome</keyword>
<protein>
    <recommendedName>
        <fullName evidence="1">4Fe-4S ferredoxin-type domain-containing protein</fullName>
    </recommendedName>
</protein>
<dbReference type="AlphaFoldDB" id="A0A1Y5RN24"/>
<dbReference type="SUPFAM" id="SSF54862">
    <property type="entry name" value="4Fe-4S ferredoxins"/>
    <property type="match status" value="1"/>
</dbReference>
<evidence type="ECO:0000313" key="2">
    <source>
        <dbReference type="EMBL" id="SLN21207.1"/>
    </source>
</evidence>
<dbReference type="Proteomes" id="UP000193827">
    <property type="component" value="Unassembled WGS sequence"/>
</dbReference>
<gene>
    <name evidence="2" type="ORF">PEL8287_00896</name>
</gene>
<organism evidence="2 3">
    <name type="scientific">Roseovarius litorisediminis</name>
    <dbReference type="NCBI Taxonomy" id="1312363"/>
    <lineage>
        <taxon>Bacteria</taxon>
        <taxon>Pseudomonadati</taxon>
        <taxon>Pseudomonadota</taxon>
        <taxon>Alphaproteobacteria</taxon>
        <taxon>Rhodobacterales</taxon>
        <taxon>Roseobacteraceae</taxon>
        <taxon>Roseovarius</taxon>
    </lineage>
</organism>
<evidence type="ECO:0000313" key="3">
    <source>
        <dbReference type="Proteomes" id="UP000193827"/>
    </source>
</evidence>
<evidence type="ECO:0000259" key="1">
    <source>
        <dbReference type="PROSITE" id="PS51379"/>
    </source>
</evidence>
<proteinExistence type="predicted"/>
<sequence>MKLQNIDIASYSENLCVFGALHCAPGDLNDDIQTLVLLGPREPGFWAHFTASPEYRDRLDDPLDRWSSRVISDLAKTLNAKAYFPFGGPPYQPFIQWATKSGRAFISPVGLLVHDVAGLMVSYRGALGFREQLDLPEISENPCIKCENKPCITACPVDALRPENYDVAACKTDLDQPENHCMSKGCATRRACPISQSYGRTEEQSAFHMEAFK</sequence>